<gene>
    <name evidence="13" type="ORF">ZOSMA_110G00180</name>
</gene>
<dbReference type="InterPro" id="IPR003593">
    <property type="entry name" value="AAA+_ATPase"/>
</dbReference>
<feature type="transmembrane region" description="Helical" evidence="11">
    <location>
        <begin position="1282"/>
        <end position="1300"/>
    </location>
</feature>
<sequence length="1424" mass="161456">MEGQGAELRNSFRRSSRRSNDVFGSSSFQQGEQDDQEALKWAALQKLPTYNRLRRGILTESEGQINMVEIQKLGFEERNNLLKRLVDVAEKDNEEFLLKLKNRMDRVGIENPTIQVRFQNLNVKAEAYVGNRSVPNVINSLRNTFEDALTYLHVLRNRKRPVSILSGDLSGIIKPSRMTLLLGPPGSGKTTFLLALAGKLDSSLKVSGRVSYNGHDMDEFVPQRSSAYISQDDVHIGQLTVRETLAFSARCQGIGTRYEMLMELSRREREAKIQPDPDIDLYMKATALKGQEGLVTDYILKILGLEICADIMVGDQMTRGISGGQKKRVTTGEMLVGPVKALFMDEISTGLDSSTTFQIVNSFRQSIHILNGTAVIALLQPAPETFELFDDIILLSEGKIIYQGPRIHVVTFFESMGFNCPERKGVADFLQEVISIKDQGQYWANQEEPYRYISVDEFVDGFKSFHVGCDLNEELSTPFDKKKNHPATLTNSRYGISKMELLNACMSREFLLMKRNSFVYIFKLCQLFIIGVVATTVFLRTKMHHNSVEDASIYLGALFIGLLTHLFNGFAELAMSLTRLPIFYKQRDFNFYPAWAYAFPAWILKIPVSLVECALWIGVTYYGIGFDPNVQRMLRAFLVYVLMSQMAFGLFRFIAGIGRDEVIANTIGSFALIVLLVLGGYALSRDQIGDWWIWGYYASPLMYAQNAVVINEFLGNSWKHVSKNGVTIGMQLLNLRAYFPQSYWYWIGVAGLLGYIFLLNILFALALTFLNPIRERQDILSDKDSLVYTNKSLSLEKDDVSNGSDKNKKKGMVLPFISHSITFENIKYYVDMPSEMKREGIIKEDRLLLLNNLNGSFRPGVLTALMGVSGAGKTTLMDVLAGRKTGGYIEGDITISGYPKNQETFARISGYCEQFDIHSPNVTVYESLIFSAWLRLSHEVDINIRQMFIEEVMELVELGSLRGALVGLPGVTGLSTEQRKRLTIAVELVANPSIIFMDEPTSGLDARAAAIVMRTVRNTVDTGRTVVCTIHQPSIDIIDSFDELYLIKSGGEEIFVGPLGWHCCELIQYFEAIQGVSKIKDGYNPATWMLEVTSSGQEQILDINFAEIYKNSELFRRNKNMISNLSKPPAPGSRELHFPTQYSQPFYMQCWACLWKQHKSYWRNTAYNTTKIVFTTITALLLGTIYWGAAKKSSTMQDIFNTAGSIYSAVMFIGVQNSQMIQPVVDIERMVFYRERSAGMYSALPYAFGQVIIEIPYTLFQAVIYCSIVYSMTQFVWTVAKFFWFMFFMFGSFLYFTYYGMMAAGLTPNSTIASIVSTIFYSIWNIFGGFIIPRTRIPKWWRWYYYGCPVAWSINGLITSQYGESDDIISDTGVSNETVKAYLRRYFGYHHDFLGYILLAIISFNVAFAFIFALSIKKLNFQKR</sequence>
<dbReference type="EMBL" id="LFYR01000120">
    <property type="protein sequence ID" value="KMZ75712.1"/>
    <property type="molecule type" value="Genomic_DNA"/>
</dbReference>
<dbReference type="GO" id="GO:0005524">
    <property type="term" value="F:ATP binding"/>
    <property type="evidence" value="ECO:0007669"/>
    <property type="project" value="UniProtKB-KW"/>
</dbReference>
<evidence type="ECO:0000313" key="13">
    <source>
        <dbReference type="EMBL" id="KMZ75712.1"/>
    </source>
</evidence>
<dbReference type="Pfam" id="PF19055">
    <property type="entry name" value="ABC2_membrane_7"/>
    <property type="match status" value="1"/>
</dbReference>
<feature type="transmembrane region" description="Helical" evidence="11">
    <location>
        <begin position="1312"/>
        <end position="1331"/>
    </location>
</feature>
<dbReference type="OrthoDB" id="66620at2759"/>
<keyword evidence="8 11" id="KW-1133">Transmembrane helix</keyword>
<proteinExistence type="inferred from homology"/>
<dbReference type="Pfam" id="PF14510">
    <property type="entry name" value="ABC_trans_N"/>
    <property type="match status" value="1"/>
</dbReference>
<dbReference type="GO" id="GO:0140359">
    <property type="term" value="F:ABC-type transporter activity"/>
    <property type="evidence" value="ECO:0007669"/>
    <property type="project" value="InterPro"/>
</dbReference>
<keyword evidence="14" id="KW-1185">Reference proteome</keyword>
<dbReference type="FunFam" id="3.40.50.300:FF:000179">
    <property type="entry name" value="ABC transporter G family member 34"/>
    <property type="match status" value="1"/>
</dbReference>
<evidence type="ECO:0000256" key="11">
    <source>
        <dbReference type="SAM" id="Phobius"/>
    </source>
</evidence>
<dbReference type="Gene3D" id="3.40.50.300">
    <property type="entry name" value="P-loop containing nucleotide triphosphate hydrolases"/>
    <property type="match status" value="2"/>
</dbReference>
<evidence type="ECO:0000256" key="8">
    <source>
        <dbReference type="ARBA" id="ARBA00022989"/>
    </source>
</evidence>
<dbReference type="InterPro" id="IPR034003">
    <property type="entry name" value="ABCG_PDR_2"/>
</dbReference>
<evidence type="ECO:0000256" key="6">
    <source>
        <dbReference type="ARBA" id="ARBA00022741"/>
    </source>
</evidence>
<keyword evidence="9 11" id="KW-0472">Membrane</keyword>
<dbReference type="InterPro" id="IPR027417">
    <property type="entry name" value="P-loop_NTPase"/>
</dbReference>
<evidence type="ECO:0000256" key="4">
    <source>
        <dbReference type="ARBA" id="ARBA00022692"/>
    </source>
</evidence>
<dbReference type="Pfam" id="PF01061">
    <property type="entry name" value="ABC2_membrane"/>
    <property type="match status" value="2"/>
</dbReference>
<dbReference type="InterPro" id="IPR034001">
    <property type="entry name" value="ABCG_PDR_1"/>
</dbReference>
<keyword evidence="3" id="KW-0813">Transport</keyword>
<feature type="domain" description="ABC transporter" evidence="12">
    <location>
        <begin position="149"/>
        <end position="422"/>
    </location>
</feature>
<feature type="transmembrane region" description="Helical" evidence="11">
    <location>
        <begin position="1343"/>
        <end position="1362"/>
    </location>
</feature>
<dbReference type="InterPro" id="IPR029481">
    <property type="entry name" value="ABC_trans_N"/>
</dbReference>
<dbReference type="Proteomes" id="UP000036987">
    <property type="component" value="Unassembled WGS sequence"/>
</dbReference>
<dbReference type="InterPro" id="IPR003439">
    <property type="entry name" value="ABC_transporter-like_ATP-bd"/>
</dbReference>
<evidence type="ECO:0000256" key="9">
    <source>
        <dbReference type="ARBA" id="ARBA00023136"/>
    </source>
</evidence>
<evidence type="ECO:0000256" key="7">
    <source>
        <dbReference type="ARBA" id="ARBA00022840"/>
    </source>
</evidence>
<dbReference type="OMA" id="CERMERV"/>
<keyword evidence="5" id="KW-0677">Repeat</keyword>
<feature type="transmembrane region" description="Helical" evidence="11">
    <location>
        <begin position="743"/>
        <end position="770"/>
    </location>
</feature>
<dbReference type="STRING" id="29655.A0A0K9Q5C5"/>
<feature type="transmembrane region" description="Helical" evidence="11">
    <location>
        <begin position="1172"/>
        <end position="1189"/>
    </location>
</feature>
<feature type="transmembrane region" description="Helical" evidence="11">
    <location>
        <begin position="637"/>
        <end position="655"/>
    </location>
</feature>
<dbReference type="GO" id="GO:0016887">
    <property type="term" value="F:ATP hydrolysis activity"/>
    <property type="evidence" value="ECO:0007669"/>
    <property type="project" value="InterPro"/>
</dbReference>
<dbReference type="PANTHER" id="PTHR48040">
    <property type="entry name" value="PLEIOTROPIC DRUG RESISTANCE PROTEIN 1-LIKE ISOFORM X1"/>
    <property type="match status" value="1"/>
</dbReference>
<dbReference type="SMART" id="SM00382">
    <property type="entry name" value="AAA"/>
    <property type="match status" value="2"/>
</dbReference>
<dbReference type="GO" id="GO:0016020">
    <property type="term" value="C:membrane"/>
    <property type="evidence" value="ECO:0007669"/>
    <property type="project" value="UniProtKB-SubCell"/>
</dbReference>
<dbReference type="InterPro" id="IPR013525">
    <property type="entry name" value="ABC2_TM"/>
</dbReference>
<dbReference type="PANTHER" id="PTHR48040:SF35">
    <property type="entry name" value="ABC TRANSPORTER G FAMILY MEMBER 39-LIKE"/>
    <property type="match status" value="1"/>
</dbReference>
<evidence type="ECO:0000259" key="12">
    <source>
        <dbReference type="PROSITE" id="PS50893"/>
    </source>
</evidence>
<dbReference type="SUPFAM" id="SSF52540">
    <property type="entry name" value="P-loop containing nucleoside triphosphate hydrolases"/>
    <property type="match status" value="3"/>
</dbReference>
<feature type="domain" description="ABC transporter" evidence="12">
    <location>
        <begin position="821"/>
        <end position="1074"/>
    </location>
</feature>
<accession>A0A0K9Q5C5</accession>
<dbReference type="Pfam" id="PF00005">
    <property type="entry name" value="ABC_tran"/>
    <property type="match status" value="2"/>
</dbReference>
<dbReference type="InterPro" id="IPR013581">
    <property type="entry name" value="PDR_assoc"/>
</dbReference>
<keyword evidence="4 11" id="KW-0812">Transmembrane</keyword>
<dbReference type="CDD" id="cd03233">
    <property type="entry name" value="ABCG_PDR_domain1"/>
    <property type="match status" value="1"/>
</dbReference>
<organism evidence="13 14">
    <name type="scientific">Zostera marina</name>
    <name type="common">Eelgrass</name>
    <dbReference type="NCBI Taxonomy" id="29655"/>
    <lineage>
        <taxon>Eukaryota</taxon>
        <taxon>Viridiplantae</taxon>
        <taxon>Streptophyta</taxon>
        <taxon>Embryophyta</taxon>
        <taxon>Tracheophyta</taxon>
        <taxon>Spermatophyta</taxon>
        <taxon>Magnoliopsida</taxon>
        <taxon>Liliopsida</taxon>
        <taxon>Zosteraceae</taxon>
        <taxon>Zostera</taxon>
    </lineage>
</organism>
<feature type="transmembrane region" description="Helical" evidence="11">
    <location>
        <begin position="662"/>
        <end position="683"/>
    </location>
</feature>
<feature type="compositionally biased region" description="Polar residues" evidence="10">
    <location>
        <begin position="22"/>
        <end position="31"/>
    </location>
</feature>
<keyword evidence="6" id="KW-0547">Nucleotide-binding</keyword>
<feature type="transmembrane region" description="Helical" evidence="11">
    <location>
        <begin position="551"/>
        <end position="573"/>
    </location>
</feature>
<dbReference type="CDD" id="cd03232">
    <property type="entry name" value="ABCG_PDR_domain2"/>
    <property type="match status" value="1"/>
</dbReference>
<evidence type="ECO:0000256" key="2">
    <source>
        <dbReference type="ARBA" id="ARBA00006012"/>
    </source>
</evidence>
<feature type="transmembrane region" description="Helical" evidence="11">
    <location>
        <begin position="518"/>
        <end position="539"/>
    </location>
</feature>
<comment type="subcellular location">
    <subcellularLocation>
        <location evidence="1">Membrane</location>
        <topology evidence="1">Multi-pass membrane protein</topology>
    </subcellularLocation>
</comment>
<reference evidence="14" key="1">
    <citation type="journal article" date="2016" name="Nature">
        <title>The genome of the seagrass Zostera marina reveals angiosperm adaptation to the sea.</title>
        <authorList>
            <person name="Olsen J.L."/>
            <person name="Rouze P."/>
            <person name="Verhelst B."/>
            <person name="Lin Y.-C."/>
            <person name="Bayer T."/>
            <person name="Collen J."/>
            <person name="Dattolo E."/>
            <person name="De Paoli E."/>
            <person name="Dittami S."/>
            <person name="Maumus F."/>
            <person name="Michel G."/>
            <person name="Kersting A."/>
            <person name="Lauritano C."/>
            <person name="Lohaus R."/>
            <person name="Toepel M."/>
            <person name="Tonon T."/>
            <person name="Vanneste K."/>
            <person name="Amirebrahimi M."/>
            <person name="Brakel J."/>
            <person name="Bostroem C."/>
            <person name="Chovatia M."/>
            <person name="Grimwood J."/>
            <person name="Jenkins J.W."/>
            <person name="Jueterbock A."/>
            <person name="Mraz A."/>
            <person name="Stam W.T."/>
            <person name="Tice H."/>
            <person name="Bornberg-Bauer E."/>
            <person name="Green P.J."/>
            <person name="Pearson G.A."/>
            <person name="Procaccini G."/>
            <person name="Duarte C.M."/>
            <person name="Schmutz J."/>
            <person name="Reusch T.B.H."/>
            <person name="Van de Peer Y."/>
        </authorList>
    </citation>
    <scope>NUCLEOTIDE SEQUENCE [LARGE SCALE GENOMIC DNA]</scope>
    <source>
        <strain evidence="14">cv. Finnish</strain>
    </source>
</reference>
<feature type="region of interest" description="Disordered" evidence="10">
    <location>
        <begin position="1"/>
        <end position="31"/>
    </location>
</feature>
<name>A0A0K9Q5C5_ZOSMR</name>
<comment type="similarity">
    <text evidence="2">Belongs to the ABC transporter superfamily. ABCG family. PDR (TC 3.A.1.205) subfamily.</text>
</comment>
<dbReference type="Pfam" id="PF08370">
    <property type="entry name" value="PDR_assoc"/>
    <property type="match status" value="1"/>
</dbReference>
<dbReference type="InterPro" id="IPR043926">
    <property type="entry name" value="ABCG_dom"/>
</dbReference>
<feature type="transmembrane region" description="Helical" evidence="11">
    <location>
        <begin position="594"/>
        <end position="617"/>
    </location>
</feature>
<evidence type="ECO:0000256" key="10">
    <source>
        <dbReference type="SAM" id="MobiDB-lite"/>
    </source>
</evidence>
<evidence type="ECO:0000256" key="3">
    <source>
        <dbReference type="ARBA" id="ARBA00022448"/>
    </source>
</evidence>
<feature type="transmembrane region" description="Helical" evidence="11">
    <location>
        <begin position="1393"/>
        <end position="1416"/>
    </location>
</feature>
<comment type="caution">
    <text evidence="13">The sequence shown here is derived from an EMBL/GenBank/DDBJ whole genome shotgun (WGS) entry which is preliminary data.</text>
</comment>
<evidence type="ECO:0000256" key="5">
    <source>
        <dbReference type="ARBA" id="ARBA00022737"/>
    </source>
</evidence>
<feature type="transmembrane region" description="Helical" evidence="11">
    <location>
        <begin position="1247"/>
        <end position="1270"/>
    </location>
</feature>
<keyword evidence="7" id="KW-0067">ATP-binding</keyword>
<dbReference type="PROSITE" id="PS50893">
    <property type="entry name" value="ABC_TRANSPORTER_2"/>
    <property type="match status" value="2"/>
</dbReference>
<evidence type="ECO:0000313" key="14">
    <source>
        <dbReference type="Proteomes" id="UP000036987"/>
    </source>
</evidence>
<evidence type="ECO:0000256" key="1">
    <source>
        <dbReference type="ARBA" id="ARBA00004141"/>
    </source>
</evidence>
<protein>
    <submittedName>
        <fullName evidence="13">Putative pleiotropic drug resistance protein 7</fullName>
    </submittedName>
</protein>
<dbReference type="FunFam" id="3.40.50.300:FF:000059">
    <property type="entry name" value="ABC transporter G family member 40"/>
    <property type="match status" value="1"/>
</dbReference>